<evidence type="ECO:0000313" key="16">
    <source>
        <dbReference type="EMBL" id="RZB61727.1"/>
    </source>
</evidence>
<dbReference type="SMART" id="SM00369">
    <property type="entry name" value="LRR_TYP"/>
    <property type="match status" value="7"/>
</dbReference>
<evidence type="ECO:0000256" key="11">
    <source>
        <dbReference type="ARBA" id="ARBA00023180"/>
    </source>
</evidence>
<keyword evidence="8 12" id="KW-1133">Transmembrane helix</keyword>
<dbReference type="Pfam" id="PF23598">
    <property type="entry name" value="LRR_14"/>
    <property type="match status" value="1"/>
</dbReference>
<comment type="similarity">
    <text evidence="2">Belongs to the RLP family.</text>
</comment>
<dbReference type="PANTHER" id="PTHR48063">
    <property type="entry name" value="LRR RECEPTOR-LIKE KINASE"/>
    <property type="match status" value="1"/>
</dbReference>
<evidence type="ECO:0000256" key="12">
    <source>
        <dbReference type="SAM" id="Phobius"/>
    </source>
</evidence>
<dbReference type="FunFam" id="3.80.10.10:FF:000383">
    <property type="entry name" value="Leucine-rich repeat receptor protein kinase EMS1"/>
    <property type="match status" value="1"/>
</dbReference>
<protein>
    <submittedName>
        <fullName evidence="16">Receptor-like protein EIX2</fullName>
    </submittedName>
</protein>
<feature type="domain" description="Leucine-rich repeat-containing N-terminal plant-type" evidence="14">
    <location>
        <begin position="37"/>
        <end position="74"/>
    </location>
</feature>
<dbReference type="Proteomes" id="UP000289340">
    <property type="component" value="Chromosome 16"/>
</dbReference>
<dbReference type="InterPro" id="IPR013210">
    <property type="entry name" value="LRR_N_plant-typ"/>
</dbReference>
<dbReference type="Pfam" id="PF13855">
    <property type="entry name" value="LRR_8"/>
    <property type="match status" value="1"/>
</dbReference>
<dbReference type="PROSITE" id="PS51450">
    <property type="entry name" value="LRR"/>
    <property type="match status" value="1"/>
</dbReference>
<dbReference type="InterPro" id="IPR001611">
    <property type="entry name" value="Leu-rich_rpt"/>
</dbReference>
<evidence type="ECO:0000256" key="6">
    <source>
        <dbReference type="ARBA" id="ARBA00022729"/>
    </source>
</evidence>
<feature type="signal peptide" evidence="13">
    <location>
        <begin position="1"/>
        <end position="19"/>
    </location>
</feature>
<evidence type="ECO:0000313" key="17">
    <source>
        <dbReference type="Proteomes" id="UP000289340"/>
    </source>
</evidence>
<evidence type="ECO:0000259" key="14">
    <source>
        <dbReference type="Pfam" id="PF08263"/>
    </source>
</evidence>
<dbReference type="PANTHER" id="PTHR48063:SF98">
    <property type="entry name" value="LRR RECEPTOR-LIKE SERINE_THREONINE-PROTEIN KINASE FLS2"/>
    <property type="match status" value="1"/>
</dbReference>
<dbReference type="GO" id="GO:0005886">
    <property type="term" value="C:plasma membrane"/>
    <property type="evidence" value="ECO:0007669"/>
    <property type="project" value="UniProtKB-SubCell"/>
</dbReference>
<evidence type="ECO:0000256" key="10">
    <source>
        <dbReference type="ARBA" id="ARBA00023170"/>
    </source>
</evidence>
<dbReference type="InterPro" id="IPR003591">
    <property type="entry name" value="Leu-rich_rpt_typical-subtyp"/>
</dbReference>
<evidence type="ECO:0000256" key="3">
    <source>
        <dbReference type="ARBA" id="ARBA00022475"/>
    </source>
</evidence>
<keyword evidence="6 13" id="KW-0732">Signal</keyword>
<dbReference type="InterPro" id="IPR046956">
    <property type="entry name" value="RLP23-like"/>
</dbReference>
<evidence type="ECO:0000256" key="8">
    <source>
        <dbReference type="ARBA" id="ARBA00022989"/>
    </source>
</evidence>
<comment type="subcellular location">
    <subcellularLocation>
        <location evidence="1">Cell membrane</location>
        <topology evidence="1">Single-pass type I membrane protein</topology>
    </subcellularLocation>
</comment>
<accession>A0A445GKG5</accession>
<evidence type="ECO:0000256" key="5">
    <source>
        <dbReference type="ARBA" id="ARBA00022692"/>
    </source>
</evidence>
<keyword evidence="17" id="KW-1185">Reference proteome</keyword>
<dbReference type="AlphaFoldDB" id="A0A445GKG5"/>
<reference evidence="16 17" key="1">
    <citation type="submission" date="2018-09" db="EMBL/GenBank/DDBJ databases">
        <title>A high-quality reference genome of wild soybean provides a powerful tool to mine soybean genomes.</title>
        <authorList>
            <person name="Xie M."/>
            <person name="Chung C.Y.L."/>
            <person name="Li M.-W."/>
            <person name="Wong F.-L."/>
            <person name="Chan T.-F."/>
            <person name="Lam H.-M."/>
        </authorList>
    </citation>
    <scope>NUCLEOTIDE SEQUENCE [LARGE SCALE GENOMIC DNA]</scope>
    <source>
        <strain evidence="17">cv. W05</strain>
        <tissue evidence="16">Hypocotyl of etiolated seedlings</tissue>
    </source>
</reference>
<feature type="transmembrane region" description="Helical" evidence="12">
    <location>
        <begin position="828"/>
        <end position="849"/>
    </location>
</feature>
<dbReference type="SUPFAM" id="SSF52058">
    <property type="entry name" value="L domain-like"/>
    <property type="match status" value="4"/>
</dbReference>
<evidence type="ECO:0000256" key="4">
    <source>
        <dbReference type="ARBA" id="ARBA00022614"/>
    </source>
</evidence>
<gene>
    <name evidence="16" type="ORF">D0Y65_044163</name>
</gene>
<evidence type="ECO:0000259" key="15">
    <source>
        <dbReference type="Pfam" id="PF23598"/>
    </source>
</evidence>
<evidence type="ECO:0000256" key="13">
    <source>
        <dbReference type="SAM" id="SignalP"/>
    </source>
</evidence>
<feature type="domain" description="Disease resistance R13L4/SHOC-2-like LRR" evidence="15">
    <location>
        <begin position="212"/>
        <end position="403"/>
    </location>
</feature>
<evidence type="ECO:0000256" key="2">
    <source>
        <dbReference type="ARBA" id="ARBA00009592"/>
    </source>
</evidence>
<proteinExistence type="inferred from homology"/>
<name>A0A445GKG5_GLYSO</name>
<dbReference type="PRINTS" id="PR00019">
    <property type="entry name" value="LEURICHRPT"/>
</dbReference>
<feature type="chain" id="PRO_5019107631" evidence="13">
    <location>
        <begin position="20"/>
        <end position="971"/>
    </location>
</feature>
<evidence type="ECO:0000256" key="1">
    <source>
        <dbReference type="ARBA" id="ARBA00004251"/>
    </source>
</evidence>
<keyword evidence="3" id="KW-1003">Cell membrane</keyword>
<dbReference type="Pfam" id="PF00560">
    <property type="entry name" value="LRR_1"/>
    <property type="match status" value="7"/>
</dbReference>
<comment type="caution">
    <text evidence="16">The sequence shown here is derived from an EMBL/GenBank/DDBJ whole genome shotgun (WGS) entry which is preliminary data.</text>
</comment>
<evidence type="ECO:0000256" key="7">
    <source>
        <dbReference type="ARBA" id="ARBA00022737"/>
    </source>
</evidence>
<dbReference type="EMBL" id="QZWG01000016">
    <property type="protein sequence ID" value="RZB61727.1"/>
    <property type="molecule type" value="Genomic_DNA"/>
</dbReference>
<dbReference type="FunFam" id="3.80.10.10:FF:000111">
    <property type="entry name" value="LRR receptor-like serine/threonine-protein kinase ERECTA"/>
    <property type="match status" value="1"/>
</dbReference>
<keyword evidence="9 12" id="KW-0472">Membrane</keyword>
<dbReference type="FunFam" id="3.80.10.10:FF:000095">
    <property type="entry name" value="LRR receptor-like serine/threonine-protein kinase GSO1"/>
    <property type="match status" value="1"/>
</dbReference>
<keyword evidence="10 16" id="KW-0675">Receptor</keyword>
<sequence>MAVLFATHVLLLILSTATTLHFSASKVTRLNMTCSEKERNALLSFKHGLADPSNRLSSWSDKSDFCTWQGVHCNNTGKVMEINLDTPVGSPYRELSGEISPSLLGLKYLNHLDLSSNYFVLTPIPSFLSSLESPRYLDLSLSGFMGLIPHQLGNLSNLQHLNLGYNYALQIDNLNWISRLSSLEYLDLSYSDLHKQGNWLQVLSALPSLSELHLESCQIDNLGPPKGKTNFTHLQVLDLSNNNLNQQIPSWLFNLSKTLVQLDLHSNLLQGEIPQIISSLQNIKNLDLQNNQLSGPLPDSLGQLKHLEVLDLSNNTFTCPIPSPFANLSSLRTLNLAHNRLNGTIPKSFEFLKKLQELRLSWTNLFLSVNSGWAPPFQLEYVLLSSFGIGPMFPEWLKMQSSVKVLTMSKAGIADLVPSWFWNWTLQIEFLDLSNNLLSGDLSNIFLNSSVINLSSNLFKGRLPSVSANVEVLNVANNSISGTISPFLCGKPNATNKLSGLDFSNNVLFGDLGHCWVHWQALVHVNLGSNNLSGEIPNSMGYLSQLESLLLDDNRFSGYIPSTLQNCSTMKFIDMGNNQLSDTIPDWMWEMQYLMVLRLRSNNFNGSITQKMYQLSSLIVLDLGNNSLSGSIPNCLDDMKTMAGEDDFFANPSSYSYGSDFSYNHYKETLVLVPKGDELEYRDNLILVRMIDLSSNKLSGAIPSEISKLSALRFLNLSRNHLSGEIPNDMGKMKLLESLDLSLNNISGQIPQNLSDLSFLSFLNLSYHNLSGRIPTSTQLQSFEELSYTGNPELCGPPVTKNCTNKEWLRESASVGHGDGNFFGTSEFYIGMGVGFAAGFWGFCSVVFFNRTWRRAYFHYLDHLKDLIYVMIVLKCHASKYLLNIQRKMDGGIEIAMPSGSNPILPIGTYNRPKSHNYFEEVGGQCHEIGGVAYGIWIKLKKSETLVWLDFVECPKVQDEKMEELDMDLME</sequence>
<keyword evidence="5 12" id="KW-0812">Transmembrane</keyword>
<evidence type="ECO:0000256" key="9">
    <source>
        <dbReference type="ARBA" id="ARBA00023136"/>
    </source>
</evidence>
<organism evidence="16 17">
    <name type="scientific">Glycine soja</name>
    <name type="common">Wild soybean</name>
    <dbReference type="NCBI Taxonomy" id="3848"/>
    <lineage>
        <taxon>Eukaryota</taxon>
        <taxon>Viridiplantae</taxon>
        <taxon>Streptophyta</taxon>
        <taxon>Embryophyta</taxon>
        <taxon>Tracheophyta</taxon>
        <taxon>Spermatophyta</taxon>
        <taxon>Magnoliopsida</taxon>
        <taxon>eudicotyledons</taxon>
        <taxon>Gunneridae</taxon>
        <taxon>Pentapetalae</taxon>
        <taxon>rosids</taxon>
        <taxon>fabids</taxon>
        <taxon>Fabales</taxon>
        <taxon>Fabaceae</taxon>
        <taxon>Papilionoideae</taxon>
        <taxon>50 kb inversion clade</taxon>
        <taxon>NPAAA clade</taxon>
        <taxon>indigoferoid/millettioid clade</taxon>
        <taxon>Phaseoleae</taxon>
        <taxon>Glycine</taxon>
        <taxon>Glycine subgen. Soja</taxon>
    </lineage>
</organism>
<keyword evidence="4" id="KW-0433">Leucine-rich repeat</keyword>
<dbReference type="Gene3D" id="3.80.10.10">
    <property type="entry name" value="Ribonuclease Inhibitor"/>
    <property type="match status" value="3"/>
</dbReference>
<keyword evidence="11" id="KW-0325">Glycoprotein</keyword>
<dbReference type="InterPro" id="IPR055414">
    <property type="entry name" value="LRR_R13L4/SHOC2-like"/>
</dbReference>
<dbReference type="Pfam" id="PF08263">
    <property type="entry name" value="LRRNT_2"/>
    <property type="match status" value="1"/>
</dbReference>
<dbReference type="InterPro" id="IPR032675">
    <property type="entry name" value="LRR_dom_sf"/>
</dbReference>
<keyword evidence="7" id="KW-0677">Repeat</keyword>